<evidence type="ECO:0000313" key="8">
    <source>
        <dbReference type="Proteomes" id="UP000265724"/>
    </source>
</evidence>
<dbReference type="EMBL" id="QXIX01000056">
    <property type="protein sequence ID" value="RIE11984.1"/>
    <property type="molecule type" value="Genomic_DNA"/>
</dbReference>
<organism evidence="6 9">
    <name type="scientific">Candidatus Cryosericum hinesii</name>
    <dbReference type="NCBI Taxonomy" id="2290915"/>
    <lineage>
        <taxon>Bacteria</taxon>
        <taxon>Pseudomonadati</taxon>
        <taxon>Caldisericota/Cryosericota group</taxon>
        <taxon>Candidatus Cryosericota</taxon>
        <taxon>Candidatus Cryosericia</taxon>
        <taxon>Candidatus Cryosericales</taxon>
        <taxon>Candidatus Cryosericaceae</taxon>
        <taxon>Candidatus Cryosericum</taxon>
    </lineage>
</organism>
<keyword evidence="2" id="KW-0119">Carbohydrate metabolism</keyword>
<dbReference type="InterPro" id="IPR052046">
    <property type="entry name" value="GH57_Enzymes"/>
</dbReference>
<comment type="caution">
    <text evidence="6">The sequence shown here is derived from an EMBL/GenBank/DDBJ whole genome shotgun (WGS) entry which is preliminary data.</text>
</comment>
<protein>
    <submittedName>
        <fullName evidence="6">DUF1925 domain-containing protein</fullName>
    </submittedName>
</protein>
<dbReference type="EMBL" id="QXIW01000033">
    <property type="protein sequence ID" value="RIE11823.1"/>
    <property type="molecule type" value="Genomic_DNA"/>
</dbReference>
<accession>A0A398DBC4</accession>
<dbReference type="PANTHER" id="PTHR36306">
    <property type="entry name" value="ALPHA-AMYLASE-RELATED-RELATED"/>
    <property type="match status" value="1"/>
</dbReference>
<dbReference type="Pfam" id="PF09095">
    <property type="entry name" value="AmyA-gluTrfs_C"/>
    <property type="match status" value="1"/>
</dbReference>
<evidence type="ECO:0000256" key="1">
    <source>
        <dbReference type="ARBA" id="ARBA00006821"/>
    </source>
</evidence>
<dbReference type="SUPFAM" id="SSF88688">
    <property type="entry name" value="Families 57/38 glycoside transferase middle domain"/>
    <property type="match status" value="1"/>
</dbReference>
<dbReference type="GO" id="GO:0005975">
    <property type="term" value="P:carbohydrate metabolic process"/>
    <property type="evidence" value="ECO:0007669"/>
    <property type="project" value="InterPro"/>
</dbReference>
<dbReference type="InterPro" id="IPR004300">
    <property type="entry name" value="Glyco_hydro_57_N"/>
</dbReference>
<dbReference type="Proteomes" id="UP000266042">
    <property type="component" value="Unassembled WGS sequence"/>
</dbReference>
<gene>
    <name evidence="7" type="ORF">SMC2_07890</name>
    <name evidence="6" type="ORF">SMC3_08535</name>
</gene>
<dbReference type="GO" id="GO:0030246">
    <property type="term" value="F:carbohydrate binding"/>
    <property type="evidence" value="ECO:0007669"/>
    <property type="project" value="InterPro"/>
</dbReference>
<reference evidence="8 9" key="1">
    <citation type="submission" date="2018-09" db="EMBL/GenBank/DDBJ databases">
        <title>Discovery and Ecogenomic Context for Candidatus Cryosericales, a Global Caldiserica Order Active in Thawing Permafrost.</title>
        <authorList>
            <person name="Martinez M.A."/>
            <person name="Woodcroft B.J."/>
            <person name="Ignacio Espinoza J.C."/>
            <person name="Zayed A."/>
            <person name="Singleton C.M."/>
            <person name="Boyd J."/>
            <person name="Li Y.-F."/>
            <person name="Purvine S."/>
            <person name="Maughan H."/>
            <person name="Hodgkins S.B."/>
            <person name="Anderson D."/>
            <person name="Sederholm M."/>
            <person name="Temperton B."/>
            <person name="Saleska S.R."/>
            <person name="Tyson G.W."/>
            <person name="Rich V.I."/>
        </authorList>
    </citation>
    <scope>NUCLEOTIDE SEQUENCE [LARGE SCALE GENOMIC DNA]</scope>
    <source>
        <strain evidence="7 8">SMC2</strain>
        <strain evidence="6 9">SMC3</strain>
    </source>
</reference>
<dbReference type="InterPro" id="IPR011013">
    <property type="entry name" value="Gal_mutarotase_sf_dom"/>
</dbReference>
<dbReference type="Pfam" id="PF03065">
    <property type="entry name" value="Glyco_hydro_57"/>
    <property type="match status" value="1"/>
</dbReference>
<dbReference type="InterPro" id="IPR015178">
    <property type="entry name" value="A-amylase/a-glucTrfase_central"/>
</dbReference>
<name>A0A398DBC4_9BACT</name>
<dbReference type="CDD" id="cd10793">
    <property type="entry name" value="GH57N_TLGT_like"/>
    <property type="match status" value="1"/>
</dbReference>
<evidence type="ECO:0000259" key="3">
    <source>
        <dbReference type="Pfam" id="PF03065"/>
    </source>
</evidence>
<evidence type="ECO:0000313" key="6">
    <source>
        <dbReference type="EMBL" id="RIE11823.1"/>
    </source>
</evidence>
<dbReference type="Gene3D" id="3.20.110.20">
    <property type="match status" value="1"/>
</dbReference>
<evidence type="ECO:0000313" key="9">
    <source>
        <dbReference type="Proteomes" id="UP000266042"/>
    </source>
</evidence>
<evidence type="ECO:0000256" key="2">
    <source>
        <dbReference type="ARBA" id="ARBA00023277"/>
    </source>
</evidence>
<keyword evidence="8" id="KW-1185">Reference proteome</keyword>
<dbReference type="InterPro" id="IPR011330">
    <property type="entry name" value="Glyco_hydro/deAcase_b/a-brl"/>
</dbReference>
<evidence type="ECO:0000259" key="4">
    <source>
        <dbReference type="Pfam" id="PF09094"/>
    </source>
</evidence>
<dbReference type="Gene3D" id="2.70.98.10">
    <property type="match status" value="1"/>
</dbReference>
<evidence type="ECO:0000259" key="5">
    <source>
        <dbReference type="Pfam" id="PF09095"/>
    </source>
</evidence>
<proteinExistence type="inferred from homology"/>
<dbReference type="Pfam" id="PF09094">
    <property type="entry name" value="AmyA-A_glucT_m"/>
    <property type="match status" value="1"/>
</dbReference>
<dbReference type="InterPro" id="IPR028995">
    <property type="entry name" value="Glyco_hydro_57/38_cen_sf"/>
</dbReference>
<feature type="domain" description="Alpha-amylase/4-alpha-glucanotransferase central" evidence="4">
    <location>
        <begin position="325"/>
        <end position="399"/>
    </location>
</feature>
<dbReference type="InterPro" id="IPR015179">
    <property type="entry name" value="A-amylase/a-glucTrfase_C"/>
</dbReference>
<feature type="domain" description="Alpha-amylase/4-alpha-glucanotransferase C-terminal" evidence="5">
    <location>
        <begin position="410"/>
        <end position="644"/>
    </location>
</feature>
<dbReference type="SUPFAM" id="SSF74650">
    <property type="entry name" value="Galactose mutarotase-like"/>
    <property type="match status" value="1"/>
</dbReference>
<comment type="similarity">
    <text evidence="1">Belongs to the glycosyl hydrolase 57 family.</text>
</comment>
<sequence>MVLCPSNFLLPTTNCNTGRCDMKRLCLCIHNHQPVGNFDYVFREAIDRSYVPFLETLSRYPRIKVSLHTSGPLLEFIERDSTSTYLDLVRSLVASGQLELVGGGYFEPILQLLPERDRIQQIQLMSDELLRLFGRRPTGLWLAERVWEPDLASSLARAGVQWTLVDDNGFEKSGLRGPDLTHAYVTEDQSQTLTVFPILKELRYRIPWSEPEETLGYIREFGEDAEVFVYGDDGEKFGLWPGTYDHVYTQGWLQRFFQALTDAEDVTTVTVAEAVSSLKPRERVYLPTCSYVEMEEWSLAASRQKVFADLCQKTSPEERSFLSGGTFRNFLARYPEANRMHKRMLFVGSELGNADSEARMHYLRSQCNCAYWHGIFGGLYLPHLRDAIYTELLTAERLIPERRLGTWLQDTDADGQPEVVMATKHQVFFLHVCGGRLVLWDDLRQSWSWSNVMTRYHEAFHDRMLEATSQSETHRVTNIHETLRLKDPDAPGALQFDDHMRVNFIDRFGPSLDAATGGEPVMKEYSAELGQTWARLEASGLIVKTFAPSEGGLRVDFEIGAPQNWYVCELNLALWWEDRERSFVADSFTIGTEAHRLSVRTSSPIHVELSPIRTVSNSESGIETIYQGMTVFIALDLRTSRHLTLEIGG</sequence>
<dbReference type="Proteomes" id="UP000265724">
    <property type="component" value="Unassembled WGS sequence"/>
</dbReference>
<dbReference type="AlphaFoldDB" id="A0A398DBC4"/>
<dbReference type="GO" id="GO:0003824">
    <property type="term" value="F:catalytic activity"/>
    <property type="evidence" value="ECO:0007669"/>
    <property type="project" value="InterPro"/>
</dbReference>
<feature type="domain" description="Glycoside hydrolase family 57 N-terminal" evidence="3">
    <location>
        <begin position="29"/>
        <end position="287"/>
    </location>
</feature>
<dbReference type="PANTHER" id="PTHR36306:SF1">
    <property type="entry name" value="ALPHA-AMYLASE-RELATED"/>
    <property type="match status" value="1"/>
</dbReference>
<evidence type="ECO:0000313" key="7">
    <source>
        <dbReference type="EMBL" id="RIE11984.1"/>
    </source>
</evidence>
<dbReference type="InterPro" id="IPR014718">
    <property type="entry name" value="GH-type_carb-bd"/>
</dbReference>
<dbReference type="SUPFAM" id="SSF88713">
    <property type="entry name" value="Glycoside hydrolase/deacetylase"/>
    <property type="match status" value="1"/>
</dbReference>